<dbReference type="OrthoDB" id="2757830at2759"/>
<dbReference type="EMBL" id="ML122297">
    <property type="protein sequence ID" value="RPD55185.1"/>
    <property type="molecule type" value="Genomic_DNA"/>
</dbReference>
<evidence type="ECO:0000313" key="1">
    <source>
        <dbReference type="EMBL" id="RPD55185.1"/>
    </source>
</evidence>
<evidence type="ECO:0000313" key="2">
    <source>
        <dbReference type="Proteomes" id="UP000313359"/>
    </source>
</evidence>
<keyword evidence="2" id="KW-1185">Reference proteome</keyword>
<organism evidence="1 2">
    <name type="scientific">Lentinus tigrinus ALCF2SS1-6</name>
    <dbReference type="NCBI Taxonomy" id="1328759"/>
    <lineage>
        <taxon>Eukaryota</taxon>
        <taxon>Fungi</taxon>
        <taxon>Dikarya</taxon>
        <taxon>Basidiomycota</taxon>
        <taxon>Agaricomycotina</taxon>
        <taxon>Agaricomycetes</taxon>
        <taxon>Polyporales</taxon>
        <taxon>Polyporaceae</taxon>
        <taxon>Lentinus</taxon>
    </lineage>
</organism>
<sequence length="430" mass="48545">MSYLDCAKFLMAETVHLRSTAHVTSFIPFMCADNLRRWRYLWSLHLGSDLDARATQVLVKHLHHATSLELLCFKDSEITLALDPALPSAFAALPNISHITAQPAGEHTWRMFEAMHWPLKTAELLWSSVPFEFLWQGRVTNPAVLLKNSRETLQRLKSLFWKDLDDALTEEAAVYPALVSLSIRGVPSPHTADWALFYPNVKSLDFHTFSGSGLFSKIRDAASEFGATRQHSLAQQQDRGAWAHLEEVDASSMDLYISGLPCQIPRLRTTLSNSSLQVFPIVLEYARPHSLDLDVSSDVHFMQVPDQLSHPGLKELRCLKVHVDSHVSLLRTFSFQAEFEEFLDDFTNALKPRIVDALHLQIAVTHQQFPPSLEIPDDLAIFFSNLHLDDVARRMTEEVASLKHVTLQFKWDGQPAGEACAVISKDVDTD</sequence>
<name>A0A5C2RWK3_9APHY</name>
<protein>
    <recommendedName>
        <fullName evidence="3">F-box domain-containing protein</fullName>
    </recommendedName>
</protein>
<dbReference type="Proteomes" id="UP000313359">
    <property type="component" value="Unassembled WGS sequence"/>
</dbReference>
<gene>
    <name evidence="1" type="ORF">L227DRAFT_657037</name>
</gene>
<evidence type="ECO:0008006" key="3">
    <source>
        <dbReference type="Google" id="ProtNLM"/>
    </source>
</evidence>
<proteinExistence type="predicted"/>
<accession>A0A5C2RWK3</accession>
<dbReference type="AlphaFoldDB" id="A0A5C2RWK3"/>
<reference evidence="1" key="1">
    <citation type="journal article" date="2018" name="Genome Biol. Evol.">
        <title>Genomics and development of Lentinus tigrinus, a white-rot wood-decaying mushroom with dimorphic fruiting bodies.</title>
        <authorList>
            <person name="Wu B."/>
            <person name="Xu Z."/>
            <person name="Knudson A."/>
            <person name="Carlson A."/>
            <person name="Chen N."/>
            <person name="Kovaka S."/>
            <person name="LaButti K."/>
            <person name="Lipzen A."/>
            <person name="Pennachio C."/>
            <person name="Riley R."/>
            <person name="Schakwitz W."/>
            <person name="Umezawa K."/>
            <person name="Ohm R.A."/>
            <person name="Grigoriev I.V."/>
            <person name="Nagy L.G."/>
            <person name="Gibbons J."/>
            <person name="Hibbett D."/>
        </authorList>
    </citation>
    <scope>NUCLEOTIDE SEQUENCE [LARGE SCALE GENOMIC DNA]</scope>
    <source>
        <strain evidence="1">ALCF2SS1-6</strain>
    </source>
</reference>